<dbReference type="EMBL" id="VDEP01000143">
    <property type="protein sequence ID" value="KAA1128251.1"/>
    <property type="molecule type" value="Genomic_DNA"/>
</dbReference>
<reference evidence="1 3" key="1">
    <citation type="submission" date="2019-05" db="EMBL/GenBank/DDBJ databases">
        <title>Emergence of the Ug99 lineage of the wheat stem rust pathogen through somatic hybridization.</title>
        <authorList>
            <person name="Li F."/>
            <person name="Upadhyaya N.M."/>
            <person name="Sperschneider J."/>
            <person name="Matny O."/>
            <person name="Nguyen-Phuc H."/>
            <person name="Mago R."/>
            <person name="Raley C."/>
            <person name="Miller M.E."/>
            <person name="Silverstein K.A.T."/>
            <person name="Henningsen E."/>
            <person name="Hirsch C.D."/>
            <person name="Visser B."/>
            <person name="Pretorius Z.A."/>
            <person name="Steffenson B.J."/>
            <person name="Schwessinger B."/>
            <person name="Dodds P.N."/>
            <person name="Figueroa M."/>
        </authorList>
    </citation>
    <scope>NUCLEOTIDE SEQUENCE [LARGE SCALE GENOMIC DNA]</scope>
    <source>
        <strain evidence="1 3">Ug99</strain>
    </source>
</reference>
<evidence type="ECO:0000313" key="3">
    <source>
        <dbReference type="Proteomes" id="UP000325313"/>
    </source>
</evidence>
<organism evidence="1 3">
    <name type="scientific">Puccinia graminis f. sp. tritici</name>
    <dbReference type="NCBI Taxonomy" id="56615"/>
    <lineage>
        <taxon>Eukaryota</taxon>
        <taxon>Fungi</taxon>
        <taxon>Dikarya</taxon>
        <taxon>Basidiomycota</taxon>
        <taxon>Pucciniomycotina</taxon>
        <taxon>Pucciniomycetes</taxon>
        <taxon>Pucciniales</taxon>
        <taxon>Pucciniaceae</taxon>
        <taxon>Puccinia</taxon>
    </lineage>
</organism>
<name>A0A5B0RQV5_PUCGR</name>
<dbReference type="AlphaFoldDB" id="A0A5B0RQV5"/>
<evidence type="ECO:0000313" key="2">
    <source>
        <dbReference type="EMBL" id="KAA1129864.1"/>
    </source>
</evidence>
<dbReference type="EMBL" id="VDEP01000118">
    <property type="protein sequence ID" value="KAA1129864.1"/>
    <property type="molecule type" value="Genomic_DNA"/>
</dbReference>
<accession>A0A5B0RQV5</accession>
<evidence type="ECO:0000313" key="1">
    <source>
        <dbReference type="EMBL" id="KAA1128251.1"/>
    </source>
</evidence>
<comment type="caution">
    <text evidence="1">The sequence shown here is derived from an EMBL/GenBank/DDBJ whole genome shotgun (WGS) entry which is preliminary data.</text>
</comment>
<sequence>MALDSSTISTIDDPIFRPRRRSPLLCLTRSDHPPPQVSESIVSRLAPRRDARWFSIVQKGKLTPVESNQLWIGPGADLEVYMREVDRLESVDLYPLLLLFYYI</sequence>
<dbReference type="Proteomes" id="UP000325313">
    <property type="component" value="Unassembled WGS sequence"/>
</dbReference>
<protein>
    <submittedName>
        <fullName evidence="1">Uncharacterized protein</fullName>
    </submittedName>
</protein>
<gene>
    <name evidence="2" type="ORF">PGTUg99_002018</name>
    <name evidence="1" type="ORF">PGTUg99_017093</name>
</gene>
<proteinExistence type="predicted"/>